<reference evidence="2" key="1">
    <citation type="journal article" date="2020" name="Nature">
        <title>Giant virus diversity and host interactions through global metagenomics.</title>
        <authorList>
            <person name="Schulz F."/>
            <person name="Roux S."/>
            <person name="Paez-Espino D."/>
            <person name="Jungbluth S."/>
            <person name="Walsh D.A."/>
            <person name="Denef V.J."/>
            <person name="McMahon K.D."/>
            <person name="Konstantinidis K.T."/>
            <person name="Eloe-Fadrosh E.A."/>
            <person name="Kyrpides N.C."/>
            <person name="Woyke T."/>
        </authorList>
    </citation>
    <scope>NUCLEOTIDE SEQUENCE</scope>
    <source>
        <strain evidence="2">GVMAG-M-3300024302-11</strain>
    </source>
</reference>
<dbReference type="InterPro" id="IPR020046">
    <property type="entry name" value="5-3_exonucl_a-hlix_arch_N"/>
</dbReference>
<sequence length="283" mass="33899">MKSNNIILIDSSYTSFYRFFATRTWYSMAHKEDFKELQNLVKDFANYNWLENKVFMEKYEKMYLESIKTLVTPKVFNDSILIFARDPPQETIWRNEEKDDYKGGRQDLTLKHNFRPVFKFTYNNLIPNWVKENENYFVIKQDKIEADDIIALASKYIKKKFKQTKIYIVSGDEDFLQLGDDSVFFAQYRKKKVFQLTECEAKLALVKKIIEGDCSDNIPSIFKGKRVKNKKDLIDNPDKLQEYLDENEDIKTKFISNRKIIDFDYIPKKYVEKFNKNIKKVLN</sequence>
<dbReference type="InterPro" id="IPR038969">
    <property type="entry name" value="FEN"/>
</dbReference>
<dbReference type="SUPFAM" id="SSF88723">
    <property type="entry name" value="PIN domain-like"/>
    <property type="match status" value="1"/>
</dbReference>
<name>A0A6C0IXV4_9ZZZZ</name>
<evidence type="ECO:0000259" key="1">
    <source>
        <dbReference type="Pfam" id="PF02739"/>
    </source>
</evidence>
<dbReference type="SUPFAM" id="SSF47807">
    <property type="entry name" value="5' to 3' exonuclease, C-terminal subdomain"/>
    <property type="match status" value="1"/>
</dbReference>
<dbReference type="Gene3D" id="3.40.50.1010">
    <property type="entry name" value="5'-nuclease"/>
    <property type="match status" value="1"/>
</dbReference>
<dbReference type="GO" id="GO:0003677">
    <property type="term" value="F:DNA binding"/>
    <property type="evidence" value="ECO:0007669"/>
    <property type="project" value="InterPro"/>
</dbReference>
<dbReference type="AlphaFoldDB" id="A0A6C0IXV4"/>
<dbReference type="PANTHER" id="PTHR42646:SF2">
    <property type="entry name" value="5'-3' EXONUCLEASE FAMILY PROTEIN"/>
    <property type="match status" value="1"/>
</dbReference>
<dbReference type="Gene3D" id="1.10.150.20">
    <property type="entry name" value="5' to 3' exonuclease, C-terminal subdomain"/>
    <property type="match status" value="1"/>
</dbReference>
<dbReference type="Pfam" id="PF02739">
    <property type="entry name" value="5_3_exonuc_N"/>
    <property type="match status" value="1"/>
</dbReference>
<accession>A0A6C0IXV4</accession>
<dbReference type="InterPro" id="IPR029060">
    <property type="entry name" value="PIN-like_dom_sf"/>
</dbReference>
<dbReference type="GO" id="GO:0033567">
    <property type="term" value="P:DNA replication, Okazaki fragment processing"/>
    <property type="evidence" value="ECO:0007669"/>
    <property type="project" value="InterPro"/>
</dbReference>
<dbReference type="GO" id="GO:0017108">
    <property type="term" value="F:5'-flap endonuclease activity"/>
    <property type="evidence" value="ECO:0007669"/>
    <property type="project" value="InterPro"/>
</dbReference>
<feature type="domain" description="5'-3' exonuclease alpha-helical arch N-terminal" evidence="1">
    <location>
        <begin position="69"/>
        <end position="202"/>
    </location>
</feature>
<proteinExistence type="predicted"/>
<evidence type="ECO:0000313" key="2">
    <source>
        <dbReference type="EMBL" id="QHT96303.1"/>
    </source>
</evidence>
<organism evidence="2">
    <name type="scientific">viral metagenome</name>
    <dbReference type="NCBI Taxonomy" id="1070528"/>
    <lineage>
        <taxon>unclassified sequences</taxon>
        <taxon>metagenomes</taxon>
        <taxon>organismal metagenomes</taxon>
    </lineage>
</organism>
<dbReference type="EMBL" id="MN740255">
    <property type="protein sequence ID" value="QHT96303.1"/>
    <property type="molecule type" value="Genomic_DNA"/>
</dbReference>
<dbReference type="InterPro" id="IPR036279">
    <property type="entry name" value="5-3_exonuclease_C_sf"/>
</dbReference>
<protein>
    <recommendedName>
        <fullName evidence="1">5'-3' exonuclease alpha-helical arch N-terminal domain-containing protein</fullName>
    </recommendedName>
</protein>
<dbReference type="PANTHER" id="PTHR42646">
    <property type="entry name" value="FLAP ENDONUCLEASE XNI"/>
    <property type="match status" value="1"/>
</dbReference>